<dbReference type="Gene3D" id="2.60.120.10">
    <property type="entry name" value="Jelly Rolls"/>
    <property type="match status" value="1"/>
</dbReference>
<proteinExistence type="predicted"/>
<evidence type="ECO:0000259" key="1">
    <source>
        <dbReference type="Pfam" id="PF07883"/>
    </source>
</evidence>
<dbReference type="AlphaFoldDB" id="A0A6J7IYT0"/>
<dbReference type="InterPro" id="IPR014710">
    <property type="entry name" value="RmlC-like_jellyroll"/>
</dbReference>
<dbReference type="EMBL" id="CAFBOZ010000277">
    <property type="protein sequence ID" value="CAB5020173.1"/>
    <property type="molecule type" value="Genomic_DNA"/>
</dbReference>
<reference evidence="2" key="1">
    <citation type="submission" date="2020-05" db="EMBL/GenBank/DDBJ databases">
        <authorList>
            <person name="Chiriac C."/>
            <person name="Salcher M."/>
            <person name="Ghai R."/>
            <person name="Kavagutti S V."/>
        </authorList>
    </citation>
    <scope>NUCLEOTIDE SEQUENCE</scope>
</reference>
<accession>A0A6J7IYT0</accession>
<feature type="domain" description="Cupin type-2" evidence="1">
    <location>
        <begin position="39"/>
        <end position="99"/>
    </location>
</feature>
<dbReference type="Pfam" id="PF07883">
    <property type="entry name" value="Cupin_2"/>
    <property type="match status" value="1"/>
</dbReference>
<organism evidence="2">
    <name type="scientific">freshwater metagenome</name>
    <dbReference type="NCBI Taxonomy" id="449393"/>
    <lineage>
        <taxon>unclassified sequences</taxon>
        <taxon>metagenomes</taxon>
        <taxon>ecological metagenomes</taxon>
    </lineage>
</organism>
<sequence>MAIKYFHRDRPGLMVPIISRDARLIVWLGEGARTANMNYVVMQPGEENVPHIHPESEDTIMILEGVGTIKDHDNDVVLEFTAGDVLHVPIGVRHAVRADRGSTVVSAGGPCPADTTMLRLAGVDVEAILTRLDST</sequence>
<name>A0A6J7IYT0_9ZZZZ</name>
<evidence type="ECO:0000313" key="3">
    <source>
        <dbReference type="EMBL" id="CAB5020173.1"/>
    </source>
</evidence>
<gene>
    <name evidence="2" type="ORF">UFOPK3773_00542</name>
    <name evidence="3" type="ORF">UFOPK3992_01662</name>
</gene>
<dbReference type="SUPFAM" id="SSF51182">
    <property type="entry name" value="RmlC-like cupins"/>
    <property type="match status" value="1"/>
</dbReference>
<dbReference type="InterPro" id="IPR013096">
    <property type="entry name" value="Cupin_2"/>
</dbReference>
<protein>
    <submittedName>
        <fullName evidence="2">Unannotated protein</fullName>
    </submittedName>
</protein>
<dbReference type="EMBL" id="CAFBNF010000039">
    <property type="protein sequence ID" value="CAB4936075.1"/>
    <property type="molecule type" value="Genomic_DNA"/>
</dbReference>
<evidence type="ECO:0000313" key="2">
    <source>
        <dbReference type="EMBL" id="CAB4936075.1"/>
    </source>
</evidence>
<dbReference type="InterPro" id="IPR011051">
    <property type="entry name" value="RmlC_Cupin_sf"/>
</dbReference>